<name>A0A6J4JEU1_9CHLR</name>
<evidence type="ECO:0000313" key="3">
    <source>
        <dbReference type="EMBL" id="CAA9278119.1"/>
    </source>
</evidence>
<dbReference type="EC" id="3.5.4.28" evidence="3"/>
<dbReference type="AlphaFoldDB" id="A0A6J4JEU1"/>
<dbReference type="SUPFAM" id="SSF51556">
    <property type="entry name" value="Metallo-dependent hydrolases"/>
    <property type="match status" value="1"/>
</dbReference>
<feature type="domain" description="Amidohydrolase-related" evidence="2">
    <location>
        <begin position="51"/>
        <end position="392"/>
    </location>
</feature>
<evidence type="ECO:0000256" key="1">
    <source>
        <dbReference type="ARBA" id="ARBA00022801"/>
    </source>
</evidence>
<dbReference type="InterPro" id="IPR011059">
    <property type="entry name" value="Metal-dep_hydrolase_composite"/>
</dbReference>
<dbReference type="PANTHER" id="PTHR43794:SF11">
    <property type="entry name" value="AMIDOHYDROLASE-RELATED DOMAIN-CONTAINING PROTEIN"/>
    <property type="match status" value="1"/>
</dbReference>
<dbReference type="Gene3D" id="2.30.40.10">
    <property type="entry name" value="Urease, subunit C, domain 1"/>
    <property type="match status" value="1"/>
</dbReference>
<dbReference type="InterPro" id="IPR032466">
    <property type="entry name" value="Metal_Hydrolase"/>
</dbReference>
<dbReference type="EMBL" id="CADCTK010000737">
    <property type="protein sequence ID" value="CAA9278119.1"/>
    <property type="molecule type" value="Genomic_DNA"/>
</dbReference>
<evidence type="ECO:0000259" key="2">
    <source>
        <dbReference type="Pfam" id="PF01979"/>
    </source>
</evidence>
<dbReference type="Gene3D" id="3.20.20.140">
    <property type="entry name" value="Metal-dependent hydrolases"/>
    <property type="match status" value="1"/>
</dbReference>
<dbReference type="PANTHER" id="PTHR43794">
    <property type="entry name" value="AMINOHYDROLASE SSNA-RELATED"/>
    <property type="match status" value="1"/>
</dbReference>
<proteinExistence type="predicted"/>
<sequence length="420" mass="45835">MLLKNATYLDASGQLRHADIGITGGRITSITPASDPTGHPASETVDCGGMFVLPGLINGHFHTQSNAGRGLFRNMGLHDWGGPGVQGELQQRFFTFLDTVATDDELRTICMRAYAELLCQGVTFTQDSGLGERPVRPLVEAANAVGIRAVIDAYDEIGALHGREYEHVHFGGHLPEEEDITDETLAAAVEARRAYDATFMTHCLETPWRKETVLERYNRSTVALFDDHGLLDAQTVLFHGVEVSDDDIRILAARRVSLAHCPVSNLSAVAPLGRYLELGVNVCLGVDFGYADMWEAMRVAYYLQKDRKGGPIVDAETIWRMATINGARAYGLDGTLGAIAEGLAADIVLVDATGAVLLPLVEREGFTNTVNNLLIWGRPHMVRHVMIAGKWVVRDGVLTTVDEAELNARYRSIAQRIAAL</sequence>
<dbReference type="InterPro" id="IPR050287">
    <property type="entry name" value="MTA/SAH_deaminase"/>
</dbReference>
<keyword evidence="1 3" id="KW-0378">Hydrolase</keyword>
<gene>
    <name evidence="3" type="ORF">AVDCRST_MAG26-3184</name>
</gene>
<reference evidence="3" key="1">
    <citation type="submission" date="2020-02" db="EMBL/GenBank/DDBJ databases">
        <authorList>
            <person name="Meier V. D."/>
        </authorList>
    </citation>
    <scope>NUCLEOTIDE SEQUENCE</scope>
    <source>
        <strain evidence="3">AVDCRST_MAG26</strain>
    </source>
</reference>
<organism evidence="3">
    <name type="scientific">uncultured Chloroflexia bacterium</name>
    <dbReference type="NCBI Taxonomy" id="1672391"/>
    <lineage>
        <taxon>Bacteria</taxon>
        <taxon>Bacillati</taxon>
        <taxon>Chloroflexota</taxon>
        <taxon>Chloroflexia</taxon>
        <taxon>environmental samples</taxon>
    </lineage>
</organism>
<dbReference type="GO" id="GO:0050270">
    <property type="term" value="F:S-adenosylhomocysteine deaminase activity"/>
    <property type="evidence" value="ECO:0007669"/>
    <property type="project" value="UniProtKB-EC"/>
</dbReference>
<dbReference type="Pfam" id="PF01979">
    <property type="entry name" value="Amidohydro_1"/>
    <property type="match status" value="1"/>
</dbReference>
<dbReference type="InterPro" id="IPR006680">
    <property type="entry name" value="Amidohydro-rel"/>
</dbReference>
<accession>A0A6J4JEU1</accession>
<protein>
    <submittedName>
        <fullName evidence="3">S-adenosylhomocysteine deaminase Methylthioadenosine deaminase</fullName>
        <ecNumber evidence="3">3.5.4.28</ecNumber>
    </submittedName>
</protein>
<dbReference type="SUPFAM" id="SSF51338">
    <property type="entry name" value="Composite domain of metallo-dependent hydrolases"/>
    <property type="match status" value="1"/>
</dbReference>